<reference evidence="1" key="1">
    <citation type="submission" date="2018-11" db="EMBL/GenBank/DDBJ databases">
        <authorList>
            <consortium name="Pathogen Informatics"/>
        </authorList>
    </citation>
    <scope>NUCLEOTIDE SEQUENCE</scope>
</reference>
<accession>A0A3S5CPP0</accession>
<evidence type="ECO:0000313" key="2">
    <source>
        <dbReference type="Proteomes" id="UP000784294"/>
    </source>
</evidence>
<sequence length="129" mass="14415">MSCASETCLLNCIRLPKVVRTNRTVSTNLNFPASGLLRSALSRQNLGGKRDPITIICSTRNSQFTVNKRMLEMGFVRIPTSPIHRSVALFRHPCFLQVYAITVNVCTAPKLSNLRYDLFALPDQSSVDE</sequence>
<proteinExistence type="predicted"/>
<evidence type="ECO:0000313" key="1">
    <source>
        <dbReference type="EMBL" id="VEL38018.1"/>
    </source>
</evidence>
<name>A0A3S5CPP0_9PLAT</name>
<protein>
    <submittedName>
        <fullName evidence="1">Uncharacterized protein</fullName>
    </submittedName>
</protein>
<comment type="caution">
    <text evidence="1">The sequence shown here is derived from an EMBL/GenBank/DDBJ whole genome shotgun (WGS) entry which is preliminary data.</text>
</comment>
<keyword evidence="2" id="KW-1185">Reference proteome</keyword>
<gene>
    <name evidence="1" type="ORF">PXEA_LOCUS31458</name>
</gene>
<dbReference type="AlphaFoldDB" id="A0A3S5CPP0"/>
<dbReference type="Proteomes" id="UP000784294">
    <property type="component" value="Unassembled WGS sequence"/>
</dbReference>
<dbReference type="EMBL" id="CAAALY010256628">
    <property type="protein sequence ID" value="VEL38018.1"/>
    <property type="molecule type" value="Genomic_DNA"/>
</dbReference>
<organism evidence="1 2">
    <name type="scientific">Protopolystoma xenopodis</name>
    <dbReference type="NCBI Taxonomy" id="117903"/>
    <lineage>
        <taxon>Eukaryota</taxon>
        <taxon>Metazoa</taxon>
        <taxon>Spiralia</taxon>
        <taxon>Lophotrochozoa</taxon>
        <taxon>Platyhelminthes</taxon>
        <taxon>Monogenea</taxon>
        <taxon>Polyopisthocotylea</taxon>
        <taxon>Polystomatidea</taxon>
        <taxon>Polystomatidae</taxon>
        <taxon>Protopolystoma</taxon>
    </lineage>
</organism>